<reference evidence="12 14" key="1">
    <citation type="journal article" date="2012" name="Nature">
        <title>Algal genomes reveal evolutionary mosaicism and the fate of nucleomorphs.</title>
        <authorList>
            <consortium name="DOE Joint Genome Institute"/>
            <person name="Curtis B.A."/>
            <person name="Tanifuji G."/>
            <person name="Burki F."/>
            <person name="Gruber A."/>
            <person name="Irimia M."/>
            <person name="Maruyama S."/>
            <person name="Arias M.C."/>
            <person name="Ball S.G."/>
            <person name="Gile G.H."/>
            <person name="Hirakawa Y."/>
            <person name="Hopkins J.F."/>
            <person name="Kuo A."/>
            <person name="Rensing S.A."/>
            <person name="Schmutz J."/>
            <person name="Symeonidi A."/>
            <person name="Elias M."/>
            <person name="Eveleigh R.J."/>
            <person name="Herman E.K."/>
            <person name="Klute M.J."/>
            <person name="Nakayama T."/>
            <person name="Obornik M."/>
            <person name="Reyes-Prieto A."/>
            <person name="Armbrust E.V."/>
            <person name="Aves S.J."/>
            <person name="Beiko R.G."/>
            <person name="Coutinho P."/>
            <person name="Dacks J.B."/>
            <person name="Durnford D.G."/>
            <person name="Fast N.M."/>
            <person name="Green B.R."/>
            <person name="Grisdale C.J."/>
            <person name="Hempel F."/>
            <person name="Henrissat B."/>
            <person name="Hoppner M.P."/>
            <person name="Ishida K."/>
            <person name="Kim E."/>
            <person name="Koreny L."/>
            <person name="Kroth P.G."/>
            <person name="Liu Y."/>
            <person name="Malik S.B."/>
            <person name="Maier U.G."/>
            <person name="McRose D."/>
            <person name="Mock T."/>
            <person name="Neilson J.A."/>
            <person name="Onodera N.T."/>
            <person name="Poole A.M."/>
            <person name="Pritham E.J."/>
            <person name="Richards T.A."/>
            <person name="Rocap G."/>
            <person name="Roy S.W."/>
            <person name="Sarai C."/>
            <person name="Schaack S."/>
            <person name="Shirato S."/>
            <person name="Slamovits C.H."/>
            <person name="Spencer D.F."/>
            <person name="Suzuki S."/>
            <person name="Worden A.Z."/>
            <person name="Zauner S."/>
            <person name="Barry K."/>
            <person name="Bell C."/>
            <person name="Bharti A.K."/>
            <person name="Crow J.A."/>
            <person name="Grimwood J."/>
            <person name="Kramer R."/>
            <person name="Lindquist E."/>
            <person name="Lucas S."/>
            <person name="Salamov A."/>
            <person name="McFadden G.I."/>
            <person name="Lane C.E."/>
            <person name="Keeling P.J."/>
            <person name="Gray M.W."/>
            <person name="Grigoriev I.V."/>
            <person name="Archibald J.M."/>
        </authorList>
    </citation>
    <scope>NUCLEOTIDE SEQUENCE</scope>
    <source>
        <strain evidence="12 14">CCMP2712</strain>
    </source>
</reference>
<name>L1ITW1_GUITC</name>
<keyword evidence="6" id="KW-0106">Calcium</keyword>
<dbReference type="Gene3D" id="1.25.40.20">
    <property type="entry name" value="Ankyrin repeat-containing domain"/>
    <property type="match status" value="1"/>
</dbReference>
<evidence type="ECO:0000256" key="4">
    <source>
        <dbReference type="ARBA" id="ARBA00022568"/>
    </source>
</evidence>
<evidence type="ECO:0000256" key="11">
    <source>
        <dbReference type="SAM" id="Phobius"/>
    </source>
</evidence>
<dbReference type="PANTHER" id="PTHR10582:SF2">
    <property type="entry name" value="INACTIVE"/>
    <property type="match status" value="1"/>
</dbReference>
<keyword evidence="4" id="KW-0109">Calcium transport</keyword>
<organism evidence="12">
    <name type="scientific">Guillardia theta (strain CCMP2712)</name>
    <name type="common">Cryptophyte</name>
    <dbReference type="NCBI Taxonomy" id="905079"/>
    <lineage>
        <taxon>Eukaryota</taxon>
        <taxon>Cryptophyceae</taxon>
        <taxon>Pyrenomonadales</taxon>
        <taxon>Geminigeraceae</taxon>
        <taxon>Guillardia</taxon>
    </lineage>
</organism>
<dbReference type="OrthoDB" id="9995210at2759"/>
<dbReference type="HOGENOM" id="CLU_327197_0_0_1"/>
<dbReference type="InterPro" id="IPR002110">
    <property type="entry name" value="Ankyrin_rpt"/>
</dbReference>
<keyword evidence="5" id="KW-0677">Repeat</keyword>
<dbReference type="Pfam" id="PF12796">
    <property type="entry name" value="Ank_2"/>
    <property type="match status" value="1"/>
</dbReference>
<keyword evidence="2" id="KW-0813">Transport</keyword>
<feature type="transmembrane region" description="Helical" evidence="11">
    <location>
        <begin position="562"/>
        <end position="579"/>
    </location>
</feature>
<feature type="repeat" description="ANK" evidence="9">
    <location>
        <begin position="145"/>
        <end position="177"/>
    </location>
</feature>
<feature type="transmembrane region" description="Helical" evidence="11">
    <location>
        <begin position="599"/>
        <end position="619"/>
    </location>
</feature>
<keyword evidence="3" id="KW-1003">Cell membrane</keyword>
<dbReference type="GO" id="GO:0005886">
    <property type="term" value="C:plasma membrane"/>
    <property type="evidence" value="ECO:0007669"/>
    <property type="project" value="UniProtKB-SubCell"/>
</dbReference>
<keyword evidence="7" id="KW-0406">Ion transport</keyword>
<evidence type="ECO:0000256" key="9">
    <source>
        <dbReference type="PROSITE-ProRule" id="PRU00023"/>
    </source>
</evidence>
<sequence length="880" mass="97852">MKGITLNEGLEAEDRSRSHLESLLNTSLQGEGKAGERLGVVRQFNLSMLELDLGSDVFSQLHVASPGGDVAPQGWQRVLSLAKRKKRLPTGDSLIHRVIMSTRPEIGMKLLSDLDADDDVVNDPCGSDLQDVRHVELEDDGGLLTGCTLLHLAILRRETEAVEVLLQRKADISARVIGSHFRAAHVSSLVSPVDGLSRPLPTLSLTDKVVDLLMGKDRRSCASARRSNRWSAYDLGEYPLSLAAATNNVAVCDKILEHFRSLSRQEKARIRSKQEKICAALRSPLMTFDGDFIINMQDGLGDTALHKAVLHNQLEAVHWLLRHGAASSLSVCNLEGLTPLTLSVATNNGGMFDLLASQCFTSRQICSDLSPSFATSLEQIDTFLSSSSRCHSHPRWKSAVELAVELEHSTLAQHELLDFVITDKWQKFGRRRYITTMLLPHLAFLASLVSLIVLRVGTVVTSPALESGIGVQTWSQYWDNFIKVKGRDDAGRYTSVILHCLVLCWCPLRIYNFIMFRFGKLGRHLIALFDTFQLLLHFALLCCVYLAFAFRLTQMPARELDCWALASVFALFVFLNSLVPCRPVMHLLWTIYRLVAEDLMALALLYSMASVSFAVAALLNQKGLILDNDFASARLDTGLISLLWTGTSKLQPREASGTGSQGLSLLFQHVHAAVCVLLLSLLVALVLYKCASKEVDRHLPLLLASLVLQLEGQLSRSQRELVEHRTGGTEEPLTSLRRLMGSERQRKRSGEILKLYRRESPWEGAEEEERAGSQEMRMSSGTRRVGDELEALEAKEVEMLESDGKLSFHQIEGISLDYRSMHDEEERVSRRGGSALELRQDEGEHMLLFSSPAVPSPQRAYLPGATARLPLKPLPRSVTR</sequence>
<keyword evidence="11" id="KW-0812">Transmembrane</keyword>
<keyword evidence="11" id="KW-1133">Transmembrane helix</keyword>
<reference evidence="14" key="2">
    <citation type="submission" date="2012-11" db="EMBL/GenBank/DDBJ databases">
        <authorList>
            <person name="Kuo A."/>
            <person name="Curtis B.A."/>
            <person name="Tanifuji G."/>
            <person name="Burki F."/>
            <person name="Gruber A."/>
            <person name="Irimia M."/>
            <person name="Maruyama S."/>
            <person name="Arias M.C."/>
            <person name="Ball S.G."/>
            <person name="Gile G.H."/>
            <person name="Hirakawa Y."/>
            <person name="Hopkins J.F."/>
            <person name="Rensing S.A."/>
            <person name="Schmutz J."/>
            <person name="Symeonidi A."/>
            <person name="Elias M."/>
            <person name="Eveleigh R.J."/>
            <person name="Herman E.K."/>
            <person name="Klute M.J."/>
            <person name="Nakayama T."/>
            <person name="Obornik M."/>
            <person name="Reyes-Prieto A."/>
            <person name="Armbrust E.V."/>
            <person name="Aves S.J."/>
            <person name="Beiko R.G."/>
            <person name="Coutinho P."/>
            <person name="Dacks J.B."/>
            <person name="Durnford D.G."/>
            <person name="Fast N.M."/>
            <person name="Green B.R."/>
            <person name="Grisdale C."/>
            <person name="Hempe F."/>
            <person name="Henrissat B."/>
            <person name="Hoppner M.P."/>
            <person name="Ishida K.-I."/>
            <person name="Kim E."/>
            <person name="Koreny L."/>
            <person name="Kroth P.G."/>
            <person name="Liu Y."/>
            <person name="Malik S.-B."/>
            <person name="Maier U.G."/>
            <person name="McRose D."/>
            <person name="Mock T."/>
            <person name="Neilson J.A."/>
            <person name="Onodera N.T."/>
            <person name="Poole A.M."/>
            <person name="Pritham E.J."/>
            <person name="Richards T.A."/>
            <person name="Rocap G."/>
            <person name="Roy S.W."/>
            <person name="Sarai C."/>
            <person name="Schaack S."/>
            <person name="Shirato S."/>
            <person name="Slamovits C.H."/>
            <person name="Spencer D.F."/>
            <person name="Suzuki S."/>
            <person name="Worden A.Z."/>
            <person name="Zauner S."/>
            <person name="Barry K."/>
            <person name="Bell C."/>
            <person name="Bharti A.K."/>
            <person name="Crow J.A."/>
            <person name="Grimwood J."/>
            <person name="Kramer R."/>
            <person name="Lindquist E."/>
            <person name="Lucas S."/>
            <person name="Salamov A."/>
            <person name="McFadden G.I."/>
            <person name="Lane C.E."/>
            <person name="Keeling P.J."/>
            <person name="Gray M.W."/>
            <person name="Grigoriev I.V."/>
            <person name="Archibald J.M."/>
        </authorList>
    </citation>
    <scope>NUCLEOTIDE SEQUENCE</scope>
    <source>
        <strain evidence="14">CCMP2712</strain>
    </source>
</reference>
<dbReference type="EMBL" id="JH993040">
    <property type="protein sequence ID" value="EKX39304.1"/>
    <property type="molecule type" value="Genomic_DNA"/>
</dbReference>
<dbReference type="PaxDb" id="55529-EKX39304"/>
<dbReference type="PANTHER" id="PTHR10582">
    <property type="entry name" value="TRANSIENT RECEPTOR POTENTIAL ION CHANNEL PROTEIN"/>
    <property type="match status" value="1"/>
</dbReference>
<evidence type="ECO:0000313" key="13">
    <source>
        <dbReference type="EnsemblProtists" id="EKX39304"/>
    </source>
</evidence>
<feature type="transmembrane region" description="Helical" evidence="11">
    <location>
        <begin position="496"/>
        <end position="514"/>
    </location>
</feature>
<feature type="transmembrane region" description="Helical" evidence="11">
    <location>
        <begin position="666"/>
        <end position="688"/>
    </location>
</feature>
<evidence type="ECO:0000256" key="8">
    <source>
        <dbReference type="ARBA" id="ARBA00023303"/>
    </source>
</evidence>
<dbReference type="AlphaFoldDB" id="L1ITW1"/>
<evidence type="ECO:0000256" key="10">
    <source>
        <dbReference type="SAM" id="MobiDB-lite"/>
    </source>
</evidence>
<dbReference type="SUPFAM" id="SSF48403">
    <property type="entry name" value="Ankyrin repeat"/>
    <property type="match status" value="1"/>
</dbReference>
<dbReference type="PROSITE" id="PS50297">
    <property type="entry name" value="ANK_REP_REGION"/>
    <property type="match status" value="2"/>
</dbReference>
<evidence type="ECO:0000256" key="5">
    <source>
        <dbReference type="ARBA" id="ARBA00022737"/>
    </source>
</evidence>
<dbReference type="InterPro" id="IPR036770">
    <property type="entry name" value="Ankyrin_rpt-contain_sf"/>
</dbReference>
<dbReference type="KEGG" id="gtt:GUITHDRAFT_143519"/>
<dbReference type="Proteomes" id="UP000011087">
    <property type="component" value="Unassembled WGS sequence"/>
</dbReference>
<gene>
    <name evidence="12" type="ORF">GUITHDRAFT_143519</name>
</gene>
<keyword evidence="14" id="KW-1185">Reference proteome</keyword>
<dbReference type="GeneID" id="17296118"/>
<reference evidence="13" key="3">
    <citation type="submission" date="2015-06" db="UniProtKB">
        <authorList>
            <consortium name="EnsemblProtists"/>
        </authorList>
    </citation>
    <scope>IDENTIFICATION</scope>
</reference>
<evidence type="ECO:0000256" key="6">
    <source>
        <dbReference type="ARBA" id="ARBA00022837"/>
    </source>
</evidence>
<dbReference type="eggNOG" id="KOG3676">
    <property type="taxonomic scope" value="Eukaryota"/>
</dbReference>
<protein>
    <recommendedName>
        <fullName evidence="15">Ion transport domain-containing protein</fullName>
    </recommendedName>
</protein>
<dbReference type="STRING" id="905079.L1ITW1"/>
<dbReference type="GO" id="GO:0098703">
    <property type="term" value="P:calcium ion import across plasma membrane"/>
    <property type="evidence" value="ECO:0007669"/>
    <property type="project" value="TreeGrafter"/>
</dbReference>
<dbReference type="Pfam" id="PF00023">
    <property type="entry name" value="Ank"/>
    <property type="match status" value="1"/>
</dbReference>
<dbReference type="EnsemblProtists" id="EKX39304">
    <property type="protein sequence ID" value="EKX39304"/>
    <property type="gene ID" value="GUITHDRAFT_143519"/>
</dbReference>
<evidence type="ECO:0000256" key="7">
    <source>
        <dbReference type="ARBA" id="ARBA00023065"/>
    </source>
</evidence>
<feature type="repeat" description="ANK" evidence="9">
    <location>
        <begin position="300"/>
        <end position="325"/>
    </location>
</feature>
<dbReference type="InterPro" id="IPR024862">
    <property type="entry name" value="TRPV"/>
</dbReference>
<evidence type="ECO:0000313" key="12">
    <source>
        <dbReference type="EMBL" id="EKX39304.1"/>
    </source>
</evidence>
<evidence type="ECO:0000256" key="2">
    <source>
        <dbReference type="ARBA" id="ARBA00022448"/>
    </source>
</evidence>
<evidence type="ECO:0008006" key="15">
    <source>
        <dbReference type="Google" id="ProtNLM"/>
    </source>
</evidence>
<comment type="subcellular location">
    <subcellularLocation>
        <location evidence="1">Cell membrane</location>
        <topology evidence="1">Multi-pass membrane protein</topology>
    </subcellularLocation>
</comment>
<keyword evidence="11" id="KW-0472">Membrane</keyword>
<dbReference type="RefSeq" id="XP_005826284.1">
    <property type="nucleotide sequence ID" value="XM_005826227.1"/>
</dbReference>
<evidence type="ECO:0000256" key="3">
    <source>
        <dbReference type="ARBA" id="ARBA00022475"/>
    </source>
</evidence>
<proteinExistence type="predicted"/>
<dbReference type="PROSITE" id="PS50088">
    <property type="entry name" value="ANK_REPEAT"/>
    <property type="match status" value="2"/>
</dbReference>
<keyword evidence="8" id="KW-0407">Ion channel</keyword>
<accession>L1ITW1</accession>
<feature type="transmembrane region" description="Helical" evidence="11">
    <location>
        <begin position="433"/>
        <end position="454"/>
    </location>
</feature>
<evidence type="ECO:0000256" key="1">
    <source>
        <dbReference type="ARBA" id="ARBA00004651"/>
    </source>
</evidence>
<feature type="transmembrane region" description="Helical" evidence="11">
    <location>
        <begin position="526"/>
        <end position="550"/>
    </location>
</feature>
<dbReference type="GO" id="GO:0005262">
    <property type="term" value="F:calcium channel activity"/>
    <property type="evidence" value="ECO:0007669"/>
    <property type="project" value="TreeGrafter"/>
</dbReference>
<dbReference type="SMART" id="SM00248">
    <property type="entry name" value="ANK"/>
    <property type="match status" value="4"/>
</dbReference>
<feature type="region of interest" description="Disordered" evidence="10">
    <location>
        <begin position="763"/>
        <end position="784"/>
    </location>
</feature>
<keyword evidence="9" id="KW-0040">ANK repeat</keyword>
<evidence type="ECO:0000313" key="14">
    <source>
        <dbReference type="Proteomes" id="UP000011087"/>
    </source>
</evidence>